<feature type="domain" description="Transposase DDE" evidence="1">
    <location>
        <begin position="43"/>
        <end position="121"/>
    </location>
</feature>
<dbReference type="AlphaFoldDB" id="A0A7W9SVM1"/>
<dbReference type="PANTHER" id="PTHR30007">
    <property type="entry name" value="PHP DOMAIN PROTEIN"/>
    <property type="match status" value="1"/>
</dbReference>
<organism evidence="2 3">
    <name type="scientific">Armatimonas rosea</name>
    <dbReference type="NCBI Taxonomy" id="685828"/>
    <lineage>
        <taxon>Bacteria</taxon>
        <taxon>Bacillati</taxon>
        <taxon>Armatimonadota</taxon>
        <taxon>Armatimonadia</taxon>
        <taxon>Armatimonadales</taxon>
        <taxon>Armatimonadaceae</taxon>
        <taxon>Armatimonas</taxon>
    </lineage>
</organism>
<dbReference type="EMBL" id="JACHGW010000005">
    <property type="protein sequence ID" value="MBB6053213.1"/>
    <property type="molecule type" value="Genomic_DNA"/>
</dbReference>
<name>A0A7W9SVM1_ARMRO</name>
<dbReference type="InterPro" id="IPR025668">
    <property type="entry name" value="Tnp_DDE_dom"/>
</dbReference>
<protein>
    <submittedName>
        <fullName evidence="2">Transposase</fullName>
    </submittedName>
</protein>
<gene>
    <name evidence="2" type="ORF">HNQ39_005045</name>
</gene>
<evidence type="ECO:0000313" key="2">
    <source>
        <dbReference type="EMBL" id="MBB6053213.1"/>
    </source>
</evidence>
<evidence type="ECO:0000259" key="1">
    <source>
        <dbReference type="Pfam" id="PF13586"/>
    </source>
</evidence>
<evidence type="ECO:0000313" key="3">
    <source>
        <dbReference type="Proteomes" id="UP000520814"/>
    </source>
</evidence>
<dbReference type="Proteomes" id="UP000520814">
    <property type="component" value="Unassembled WGS sequence"/>
</dbReference>
<comment type="caution">
    <text evidence="2">The sequence shown here is derived from an EMBL/GenBank/DDBJ whole genome shotgun (WGS) entry which is preliminary data.</text>
</comment>
<dbReference type="Pfam" id="PF13586">
    <property type="entry name" value="DDE_Tnp_1_2"/>
    <property type="match status" value="1"/>
</dbReference>
<reference evidence="2 3" key="1">
    <citation type="submission" date="2020-08" db="EMBL/GenBank/DDBJ databases">
        <title>Genomic Encyclopedia of Type Strains, Phase IV (KMG-IV): sequencing the most valuable type-strain genomes for metagenomic binning, comparative biology and taxonomic classification.</title>
        <authorList>
            <person name="Goeker M."/>
        </authorList>
    </citation>
    <scope>NUCLEOTIDE SEQUENCE [LARGE SCALE GENOMIC DNA]</scope>
    <source>
        <strain evidence="2 3">DSM 23562</strain>
    </source>
</reference>
<keyword evidence="3" id="KW-1185">Reference proteome</keyword>
<sequence>MDTLGYQLTLVVTPANEQERAQVEALCTQVQEVTGQNVELAYVDQGYTGEDAASAASNHGIRLEVVKLPEAKKGFVVLPRRWVVERSFAWVSRFRRLARDYERLPETVGGLTFLVFGILMLVKANHLNLLPQINGLSS</sequence>
<accession>A0A7W9SVM1</accession>
<proteinExistence type="predicted"/>
<dbReference type="PANTHER" id="PTHR30007:SF0">
    <property type="entry name" value="TRANSPOSASE"/>
    <property type="match status" value="1"/>
</dbReference>